<name>A0A9Q0L358_9MAGN</name>
<proteinExistence type="predicted"/>
<keyword evidence="3" id="KW-1185">Reference proteome</keyword>
<sequence length="208" mass="24501">MDTFLLADNSFKFLEIADLQRILEHGVYQVANRPVFIWERGVQLHIHGVKTVPLWISMPGLSLYFWSRPAFRKVVQYDRKPEQCSECKVFRHKTSTYPRLAAEIGNNPNGVKQWRQVKKDPLNPNSRVDDEEKENTTAEEMQKHNQEMPFSSEQPQVVMQQGRKVSQDRLMDIPHHHMDQDLAQFCCRRKHTHGTLLLVKKYYKSLTL</sequence>
<reference evidence="2" key="1">
    <citation type="journal article" date="2023" name="Plant J.">
        <title>The genome of the king protea, Protea cynaroides.</title>
        <authorList>
            <person name="Chang J."/>
            <person name="Duong T.A."/>
            <person name="Schoeman C."/>
            <person name="Ma X."/>
            <person name="Roodt D."/>
            <person name="Barker N."/>
            <person name="Li Z."/>
            <person name="Van de Peer Y."/>
            <person name="Mizrachi E."/>
        </authorList>
    </citation>
    <scope>NUCLEOTIDE SEQUENCE</scope>
    <source>
        <tissue evidence="2">Young leaves</tissue>
    </source>
</reference>
<dbReference type="Proteomes" id="UP001141806">
    <property type="component" value="Unassembled WGS sequence"/>
</dbReference>
<dbReference type="OrthoDB" id="1751344at2759"/>
<dbReference type="EMBL" id="JAMYWD010000001">
    <property type="protein sequence ID" value="KAJ4981499.1"/>
    <property type="molecule type" value="Genomic_DNA"/>
</dbReference>
<protein>
    <recommendedName>
        <fullName evidence="4">DUF4283 domain-containing protein</fullName>
    </recommendedName>
</protein>
<feature type="compositionally biased region" description="Basic and acidic residues" evidence="1">
    <location>
        <begin position="117"/>
        <end position="146"/>
    </location>
</feature>
<evidence type="ECO:0000313" key="3">
    <source>
        <dbReference type="Proteomes" id="UP001141806"/>
    </source>
</evidence>
<evidence type="ECO:0000313" key="2">
    <source>
        <dbReference type="EMBL" id="KAJ4981499.1"/>
    </source>
</evidence>
<feature type="region of interest" description="Disordered" evidence="1">
    <location>
        <begin position="117"/>
        <end position="155"/>
    </location>
</feature>
<gene>
    <name evidence="2" type="ORF">NE237_032336</name>
</gene>
<evidence type="ECO:0000256" key="1">
    <source>
        <dbReference type="SAM" id="MobiDB-lite"/>
    </source>
</evidence>
<comment type="caution">
    <text evidence="2">The sequence shown here is derived from an EMBL/GenBank/DDBJ whole genome shotgun (WGS) entry which is preliminary data.</text>
</comment>
<dbReference type="AlphaFoldDB" id="A0A9Q0L358"/>
<accession>A0A9Q0L358</accession>
<organism evidence="2 3">
    <name type="scientific">Protea cynaroides</name>
    <dbReference type="NCBI Taxonomy" id="273540"/>
    <lineage>
        <taxon>Eukaryota</taxon>
        <taxon>Viridiplantae</taxon>
        <taxon>Streptophyta</taxon>
        <taxon>Embryophyta</taxon>
        <taxon>Tracheophyta</taxon>
        <taxon>Spermatophyta</taxon>
        <taxon>Magnoliopsida</taxon>
        <taxon>Proteales</taxon>
        <taxon>Proteaceae</taxon>
        <taxon>Protea</taxon>
    </lineage>
</organism>
<evidence type="ECO:0008006" key="4">
    <source>
        <dbReference type="Google" id="ProtNLM"/>
    </source>
</evidence>